<dbReference type="AlphaFoldDB" id="A0A1G6ZCB2"/>
<evidence type="ECO:0000313" key="8">
    <source>
        <dbReference type="Proteomes" id="UP000199603"/>
    </source>
</evidence>
<dbReference type="GO" id="GO:0005886">
    <property type="term" value="C:plasma membrane"/>
    <property type="evidence" value="ECO:0007669"/>
    <property type="project" value="TreeGrafter"/>
</dbReference>
<dbReference type="SMART" id="SM00267">
    <property type="entry name" value="GGDEF"/>
    <property type="match status" value="1"/>
</dbReference>
<organism evidence="7 8">
    <name type="scientific">Aquimonas voraii</name>
    <dbReference type="NCBI Taxonomy" id="265719"/>
    <lineage>
        <taxon>Bacteria</taxon>
        <taxon>Pseudomonadati</taxon>
        <taxon>Pseudomonadota</taxon>
        <taxon>Gammaproteobacteria</taxon>
        <taxon>Lysobacterales</taxon>
        <taxon>Lysobacteraceae</taxon>
        <taxon>Aquimonas</taxon>
    </lineage>
</organism>
<dbReference type="SUPFAM" id="SSF51206">
    <property type="entry name" value="cAMP-binding domain-like"/>
    <property type="match status" value="1"/>
</dbReference>
<dbReference type="SUPFAM" id="SSF55073">
    <property type="entry name" value="Nucleotide cyclase"/>
    <property type="match status" value="1"/>
</dbReference>
<dbReference type="Gene3D" id="3.30.70.270">
    <property type="match status" value="1"/>
</dbReference>
<dbReference type="GO" id="GO:0043709">
    <property type="term" value="P:cell adhesion involved in single-species biofilm formation"/>
    <property type="evidence" value="ECO:0007669"/>
    <property type="project" value="TreeGrafter"/>
</dbReference>
<evidence type="ECO:0000256" key="2">
    <source>
        <dbReference type="ARBA" id="ARBA00012528"/>
    </source>
</evidence>
<proteinExistence type="predicted"/>
<dbReference type="RefSeq" id="WP_091244836.1">
    <property type="nucleotide sequence ID" value="NZ_FNAG01000013.1"/>
</dbReference>
<feature type="domain" description="Cyclic nucleotide-binding" evidence="5">
    <location>
        <begin position="31"/>
        <end position="120"/>
    </location>
</feature>
<dbReference type="GO" id="GO:0005737">
    <property type="term" value="C:cytoplasm"/>
    <property type="evidence" value="ECO:0007669"/>
    <property type="project" value="UniProtKB-SubCell"/>
</dbReference>
<protein>
    <recommendedName>
        <fullName evidence="2">diguanylate cyclase</fullName>
        <ecNumber evidence="2">2.7.7.65</ecNumber>
    </recommendedName>
</protein>
<evidence type="ECO:0000259" key="6">
    <source>
        <dbReference type="PROSITE" id="PS50887"/>
    </source>
</evidence>
<dbReference type="InterPro" id="IPR000595">
    <property type="entry name" value="cNMP-bd_dom"/>
</dbReference>
<dbReference type="InterPro" id="IPR018490">
    <property type="entry name" value="cNMP-bd_dom_sf"/>
</dbReference>
<dbReference type="InterPro" id="IPR043128">
    <property type="entry name" value="Rev_trsase/Diguanyl_cyclase"/>
</dbReference>
<dbReference type="Pfam" id="PF00990">
    <property type="entry name" value="GGDEF"/>
    <property type="match status" value="1"/>
</dbReference>
<gene>
    <name evidence="7" type="ORF">SAMN04488509_11350</name>
</gene>
<dbReference type="PROSITE" id="PS50887">
    <property type="entry name" value="GGDEF"/>
    <property type="match status" value="1"/>
</dbReference>
<evidence type="ECO:0000256" key="1">
    <source>
        <dbReference type="ARBA" id="ARBA00004496"/>
    </source>
</evidence>
<dbReference type="EMBL" id="FNAG01000013">
    <property type="protein sequence ID" value="SDE00268.1"/>
    <property type="molecule type" value="Genomic_DNA"/>
</dbReference>
<dbReference type="InterPro" id="IPR029787">
    <property type="entry name" value="Nucleotide_cyclase"/>
</dbReference>
<dbReference type="CDD" id="cd00038">
    <property type="entry name" value="CAP_ED"/>
    <property type="match status" value="1"/>
</dbReference>
<evidence type="ECO:0000313" key="7">
    <source>
        <dbReference type="EMBL" id="SDE00268.1"/>
    </source>
</evidence>
<sequence length="338" mass="37465">MNPRPPETELPAIDDEAGREARRLSAAELALFERVGERRVVAAGELIFRRGELGRTMFVVVEGEVALEFGDGMRDKRIGASEFFGELAFFIGNHARLASAVALGPCLLVAVSNGDFDALLEHEPAMIARFMRRSFAYLVASEQQLILNLKRRNEELLLTLDSLRQTRTRLNNAETLVQTDELTGLRNRRGLYAHLDDIEHLPRPGALGLLLVDLDNFKTINDSFGHIIGDRVLEAVAGQLRRIAGESDVPARLGGDEFALLVRVERPEEVELRARTLVDSVRLLALPEPLHATTLTISVGAVVCDPDAGWSVWYSQADRLLYRAKAEGGDDFRFQGAE</sequence>
<dbReference type="PANTHER" id="PTHR45138">
    <property type="entry name" value="REGULATORY COMPONENTS OF SENSORY TRANSDUCTION SYSTEM"/>
    <property type="match status" value="1"/>
</dbReference>
<dbReference type="CDD" id="cd01949">
    <property type="entry name" value="GGDEF"/>
    <property type="match status" value="1"/>
</dbReference>
<evidence type="ECO:0000259" key="5">
    <source>
        <dbReference type="PROSITE" id="PS50042"/>
    </source>
</evidence>
<dbReference type="PROSITE" id="PS50042">
    <property type="entry name" value="CNMP_BINDING_3"/>
    <property type="match status" value="1"/>
</dbReference>
<dbReference type="InterPro" id="IPR014710">
    <property type="entry name" value="RmlC-like_jellyroll"/>
</dbReference>
<name>A0A1G6ZCB2_9GAMM</name>
<dbReference type="Gene3D" id="2.60.120.10">
    <property type="entry name" value="Jelly Rolls"/>
    <property type="match status" value="1"/>
</dbReference>
<feature type="coiled-coil region" evidence="4">
    <location>
        <begin position="146"/>
        <end position="173"/>
    </location>
</feature>
<dbReference type="Proteomes" id="UP000199603">
    <property type="component" value="Unassembled WGS sequence"/>
</dbReference>
<dbReference type="SMART" id="SM00100">
    <property type="entry name" value="cNMP"/>
    <property type="match status" value="1"/>
</dbReference>
<dbReference type="OrthoDB" id="9803824at2"/>
<dbReference type="NCBIfam" id="TIGR00254">
    <property type="entry name" value="GGDEF"/>
    <property type="match status" value="1"/>
</dbReference>
<dbReference type="EC" id="2.7.7.65" evidence="2"/>
<dbReference type="InterPro" id="IPR000160">
    <property type="entry name" value="GGDEF_dom"/>
</dbReference>
<keyword evidence="4" id="KW-0175">Coiled coil</keyword>
<comment type="subcellular location">
    <subcellularLocation>
        <location evidence="1">Cytoplasm</location>
    </subcellularLocation>
</comment>
<dbReference type="STRING" id="265719.SAMN04488509_11350"/>
<dbReference type="GO" id="GO:1902201">
    <property type="term" value="P:negative regulation of bacterial-type flagellum-dependent cell motility"/>
    <property type="evidence" value="ECO:0007669"/>
    <property type="project" value="TreeGrafter"/>
</dbReference>
<dbReference type="Pfam" id="PF00027">
    <property type="entry name" value="cNMP_binding"/>
    <property type="match status" value="1"/>
</dbReference>
<keyword evidence="8" id="KW-1185">Reference proteome</keyword>
<accession>A0A1G6ZCB2</accession>
<dbReference type="InterPro" id="IPR050469">
    <property type="entry name" value="Diguanylate_Cyclase"/>
</dbReference>
<dbReference type="PANTHER" id="PTHR45138:SF9">
    <property type="entry name" value="DIGUANYLATE CYCLASE DGCM-RELATED"/>
    <property type="match status" value="1"/>
</dbReference>
<comment type="catalytic activity">
    <reaction evidence="3">
        <text>2 GTP = 3',3'-c-di-GMP + 2 diphosphate</text>
        <dbReference type="Rhea" id="RHEA:24898"/>
        <dbReference type="ChEBI" id="CHEBI:33019"/>
        <dbReference type="ChEBI" id="CHEBI:37565"/>
        <dbReference type="ChEBI" id="CHEBI:58805"/>
        <dbReference type="EC" id="2.7.7.65"/>
    </reaction>
</comment>
<evidence type="ECO:0000256" key="4">
    <source>
        <dbReference type="SAM" id="Coils"/>
    </source>
</evidence>
<evidence type="ECO:0000256" key="3">
    <source>
        <dbReference type="ARBA" id="ARBA00034247"/>
    </source>
</evidence>
<reference evidence="7 8" key="1">
    <citation type="submission" date="2016-10" db="EMBL/GenBank/DDBJ databases">
        <authorList>
            <person name="de Groot N.N."/>
        </authorList>
    </citation>
    <scope>NUCLEOTIDE SEQUENCE [LARGE SCALE GENOMIC DNA]</scope>
    <source>
        <strain evidence="7 8">DSM 16957</strain>
    </source>
</reference>
<dbReference type="GO" id="GO:0052621">
    <property type="term" value="F:diguanylate cyclase activity"/>
    <property type="evidence" value="ECO:0007669"/>
    <property type="project" value="UniProtKB-EC"/>
</dbReference>
<feature type="domain" description="GGDEF" evidence="6">
    <location>
        <begin position="205"/>
        <end position="337"/>
    </location>
</feature>